<sequence length="162" mass="17963">MEKYHSISGTIISIEAFPTSVNDSSGCTLMIGVQSPNRDLNYFILDQNTYFVNHITLKKGDSITAFYDSTLPVPLIFPPRYRAAVITAPLRHAFVKVDYFNENLVSSDGQLKLNIAPRTRVLLPNNQTYLGKLGNQDLVVIYGPSTKSIPAQTTPIEVIVLC</sequence>
<protein>
    <submittedName>
        <fullName evidence="1">Uncharacterized protein</fullName>
    </submittedName>
</protein>
<name>A0A9E2KAZ7_9FIRM</name>
<dbReference type="Proteomes" id="UP000824229">
    <property type="component" value="Unassembled WGS sequence"/>
</dbReference>
<proteinExistence type="predicted"/>
<accession>A0A9E2KAZ7</accession>
<dbReference type="AlphaFoldDB" id="A0A9E2KAZ7"/>
<reference evidence="1" key="1">
    <citation type="journal article" date="2021" name="PeerJ">
        <title>Extensive microbial diversity within the chicken gut microbiome revealed by metagenomics and culture.</title>
        <authorList>
            <person name="Gilroy R."/>
            <person name="Ravi A."/>
            <person name="Getino M."/>
            <person name="Pursley I."/>
            <person name="Horton D.L."/>
            <person name="Alikhan N.F."/>
            <person name="Baker D."/>
            <person name="Gharbi K."/>
            <person name="Hall N."/>
            <person name="Watson M."/>
            <person name="Adriaenssens E.M."/>
            <person name="Foster-Nyarko E."/>
            <person name="Jarju S."/>
            <person name="Secka A."/>
            <person name="Antonio M."/>
            <person name="Oren A."/>
            <person name="Chaudhuri R.R."/>
            <person name="La Ragione R."/>
            <person name="Hildebrand F."/>
            <person name="Pallen M.J."/>
        </authorList>
    </citation>
    <scope>NUCLEOTIDE SEQUENCE</scope>
    <source>
        <strain evidence="1">B5-657</strain>
    </source>
</reference>
<reference evidence="1" key="2">
    <citation type="submission" date="2021-04" db="EMBL/GenBank/DDBJ databases">
        <authorList>
            <person name="Gilroy R."/>
        </authorList>
    </citation>
    <scope>NUCLEOTIDE SEQUENCE</scope>
    <source>
        <strain evidence="1">B5-657</strain>
    </source>
</reference>
<evidence type="ECO:0000313" key="2">
    <source>
        <dbReference type="Proteomes" id="UP000824229"/>
    </source>
</evidence>
<organism evidence="1 2">
    <name type="scientific">Candidatus Cellulosilyticum pullistercoris</name>
    <dbReference type="NCBI Taxonomy" id="2838521"/>
    <lineage>
        <taxon>Bacteria</taxon>
        <taxon>Bacillati</taxon>
        <taxon>Bacillota</taxon>
        <taxon>Clostridia</taxon>
        <taxon>Lachnospirales</taxon>
        <taxon>Cellulosilyticaceae</taxon>
        <taxon>Cellulosilyticum</taxon>
    </lineage>
</organism>
<evidence type="ECO:0000313" key="1">
    <source>
        <dbReference type="EMBL" id="MBU3803740.1"/>
    </source>
</evidence>
<gene>
    <name evidence="1" type="ORF">H9872_03145</name>
</gene>
<comment type="caution">
    <text evidence="1">The sequence shown here is derived from an EMBL/GenBank/DDBJ whole genome shotgun (WGS) entry which is preliminary data.</text>
</comment>
<dbReference type="EMBL" id="JAHLFQ010000060">
    <property type="protein sequence ID" value="MBU3803740.1"/>
    <property type="molecule type" value="Genomic_DNA"/>
</dbReference>